<keyword evidence="2 5" id="KW-0689">Ribosomal protein</keyword>
<dbReference type="PANTHER" id="PTHR11655">
    <property type="entry name" value="60S/50S RIBOSOMAL PROTEIN L6/L9"/>
    <property type="match status" value="1"/>
</dbReference>
<gene>
    <name evidence="5" type="primary">rpl6</name>
</gene>
<dbReference type="NCBIfam" id="TIGR03654">
    <property type="entry name" value="L6_bact"/>
    <property type="match status" value="1"/>
</dbReference>
<dbReference type="FunFam" id="3.90.930.12:FF:000001">
    <property type="entry name" value="50S ribosomal protein L6"/>
    <property type="match status" value="1"/>
</dbReference>
<dbReference type="EMBL" id="MW266086">
    <property type="protein sequence ID" value="QSV12696.1"/>
    <property type="molecule type" value="Genomic_DNA"/>
</dbReference>
<dbReference type="HAMAP" id="MF_01365_B">
    <property type="entry name" value="Ribosomal_uL6_B"/>
    <property type="match status" value="1"/>
</dbReference>
<evidence type="ECO:0000256" key="1">
    <source>
        <dbReference type="ARBA" id="ARBA00009356"/>
    </source>
</evidence>
<dbReference type="GO" id="GO:0019843">
    <property type="term" value="F:rRNA binding"/>
    <property type="evidence" value="ECO:0007669"/>
    <property type="project" value="InterPro"/>
</dbReference>
<evidence type="ECO:0000313" key="5">
    <source>
        <dbReference type="EMBL" id="QSV12696.1"/>
    </source>
</evidence>
<proteinExistence type="inferred from homology"/>
<keyword evidence="5" id="KW-0934">Plastid</keyword>
<dbReference type="InterPro" id="IPR000702">
    <property type="entry name" value="Ribosomal_uL6-like"/>
</dbReference>
<dbReference type="GO" id="GO:0002181">
    <property type="term" value="P:cytoplasmic translation"/>
    <property type="evidence" value="ECO:0007669"/>
    <property type="project" value="TreeGrafter"/>
</dbReference>
<dbReference type="InterPro" id="IPR019906">
    <property type="entry name" value="Ribosomal_uL6_bac-type"/>
</dbReference>
<evidence type="ECO:0000256" key="2">
    <source>
        <dbReference type="ARBA" id="ARBA00022980"/>
    </source>
</evidence>
<accession>A0A8E5BHU7</accession>
<evidence type="ECO:0000259" key="4">
    <source>
        <dbReference type="Pfam" id="PF00347"/>
    </source>
</evidence>
<comment type="similarity">
    <text evidence="1">Belongs to the universal ribosomal protein uL6 family.</text>
</comment>
<dbReference type="AlphaFoldDB" id="A0A8E5BHU7"/>
<dbReference type="Pfam" id="PF00347">
    <property type="entry name" value="Ribosomal_L6"/>
    <property type="match status" value="2"/>
</dbReference>
<dbReference type="GO" id="GO:0005840">
    <property type="term" value="C:ribosome"/>
    <property type="evidence" value="ECO:0007669"/>
    <property type="project" value="UniProtKB-KW"/>
</dbReference>
<organism evidence="5">
    <name type="scientific">Phaeophyceae sp</name>
    <dbReference type="NCBI Taxonomy" id="2249243"/>
    <lineage>
        <taxon>Eukaryota</taxon>
        <taxon>Sar</taxon>
        <taxon>Stramenopiles</taxon>
        <taxon>Ochrophyta</taxon>
        <taxon>PX clade</taxon>
        <taxon>Phaeophyceae</taxon>
    </lineage>
</organism>
<dbReference type="GO" id="GO:0003735">
    <property type="term" value="F:structural constituent of ribosome"/>
    <property type="evidence" value="ECO:0007669"/>
    <property type="project" value="InterPro"/>
</dbReference>
<dbReference type="GO" id="GO:1990904">
    <property type="term" value="C:ribonucleoprotein complex"/>
    <property type="evidence" value="ECO:0007669"/>
    <property type="project" value="UniProtKB-KW"/>
</dbReference>
<keyword evidence="3" id="KW-0687">Ribonucleoprotein</keyword>
<feature type="domain" description="Large ribosomal subunit protein uL6 alpha-beta" evidence="4">
    <location>
        <begin position="91"/>
        <end position="164"/>
    </location>
</feature>
<protein>
    <submittedName>
        <fullName evidence="5">Ribosomal protein L6</fullName>
    </submittedName>
</protein>
<dbReference type="PANTHER" id="PTHR11655:SF14">
    <property type="entry name" value="LARGE RIBOSOMAL SUBUNIT PROTEIN UL6M"/>
    <property type="match status" value="1"/>
</dbReference>
<dbReference type="InterPro" id="IPR020040">
    <property type="entry name" value="Ribosomal_uL6_a/b-dom"/>
</dbReference>
<name>A0A8E5BHU7_9PHAE</name>
<feature type="domain" description="Large ribosomal subunit protein uL6 alpha-beta" evidence="4">
    <location>
        <begin position="11"/>
        <end position="81"/>
    </location>
</feature>
<reference evidence="5" key="1">
    <citation type="journal article" date="2021" name="Eur. J. Phycol.">
        <title>High-throughput sequencing of the kelp Alaria (Phaeophyceae) reveals epi-endobiotic associations, including a likely phaeophycean parasite.</title>
        <authorList>
            <person name="Bringloe T.T."/>
            <person name="Sauermann R."/>
            <person name="Krause-Jensen D."/>
            <person name="Olesen B."/>
            <person name="Klimova A."/>
            <person name="Klochkova T.A."/>
            <person name="Verbruggen H."/>
        </authorList>
    </citation>
    <scope>NUCLEOTIDE SEQUENCE</scope>
</reference>
<geneLocation type="plastid" evidence="5"/>
<dbReference type="PIRSF" id="PIRSF002162">
    <property type="entry name" value="Ribosomal_L6"/>
    <property type="match status" value="1"/>
</dbReference>
<evidence type="ECO:0000256" key="3">
    <source>
        <dbReference type="ARBA" id="ARBA00023274"/>
    </source>
</evidence>
<sequence>MSRIGKVPLRVPSNVQVNIDKQGLTISGLHGKLFKNFSKSILVEFQNNILYVSNIKKTRFTNQLHGLTRTLINNMIIGVSQKFERILQLHGVGYRAKIKENELVLNLGYSHPVILVIPKEINIIINNSIEIIITGLDKQLVGQVAAKIRSKRPPEPYNGKGILYKGEIIKRKVGKSGK</sequence>